<dbReference type="PANTHER" id="PTHR30528">
    <property type="entry name" value="CYTOPLASMIC PROTEIN"/>
    <property type="match status" value="1"/>
</dbReference>
<keyword evidence="2" id="KW-1185">Reference proteome</keyword>
<proteinExistence type="predicted"/>
<protein>
    <submittedName>
        <fullName evidence="1">Crosslink repair DNA glycosylase YcaQ family protein</fullName>
    </submittedName>
</protein>
<dbReference type="RefSeq" id="WP_316700382.1">
    <property type="nucleotide sequence ID" value="NZ_CP136336.1"/>
</dbReference>
<accession>A0ABZ0CRX5</accession>
<evidence type="ECO:0000313" key="2">
    <source>
        <dbReference type="Proteomes" id="UP001303946"/>
    </source>
</evidence>
<sequence>MPATITIDDLRRYAVARTLFAPTTLARAIQKLGFVQADPIRAPARAQDLTLRHRVKGYVAGDLERRYARLPIEEDCLVNYGFLPREHLALMHPRVAAHPWKPTTKRQANEVLAFVRERGQVHPREVDEHFAHGRVTNYWGGSSSASTKLLDGMHYRGLLRVARRENGTRIYEVAAHPQGDESPAGRTLRAAALIELIVRKYAPLPAASLTYLTRLLGYGAPHLKTQTQTAMRLAREHLASLQLDGTTWYWPADENPRSARHAPDNEVRLLAPFDPIVWDRRRFELLWGWTYKFEAYTPAAQRRLGYYALPLLWGERVVGWGTLAVADAQLSHTLGFAAKPPRDAGFRRELEAELARMRSFLRLEG</sequence>
<dbReference type="Pfam" id="PF06224">
    <property type="entry name" value="AlkZ-like"/>
    <property type="match status" value="1"/>
</dbReference>
<dbReference type="PANTHER" id="PTHR30528:SF0">
    <property type="entry name" value="CYTOPLASMIC PROTEIN"/>
    <property type="match status" value="1"/>
</dbReference>
<dbReference type="EMBL" id="CP136336">
    <property type="protein sequence ID" value="WOB07727.1"/>
    <property type="molecule type" value="Genomic_DNA"/>
</dbReference>
<dbReference type="InterPro" id="IPR009351">
    <property type="entry name" value="AlkZ-like"/>
</dbReference>
<dbReference type="Proteomes" id="UP001303946">
    <property type="component" value="Chromosome"/>
</dbReference>
<organism evidence="1 2">
    <name type="scientific">Piscinibacter gummiphilus</name>
    <dbReference type="NCBI Taxonomy" id="946333"/>
    <lineage>
        <taxon>Bacteria</taxon>
        <taxon>Pseudomonadati</taxon>
        <taxon>Pseudomonadota</taxon>
        <taxon>Betaproteobacteria</taxon>
        <taxon>Burkholderiales</taxon>
        <taxon>Sphaerotilaceae</taxon>
        <taxon>Piscinibacter</taxon>
    </lineage>
</organism>
<gene>
    <name evidence="1" type="ORF">RXV79_22820</name>
</gene>
<name>A0ABZ0CRX5_9BURK</name>
<reference evidence="1 2" key="1">
    <citation type="submission" date="2023-10" db="EMBL/GenBank/DDBJ databases">
        <title>Bacteria for the degradation of biodegradable plastic PBAT(Polybutylene adipate terephthalate).</title>
        <authorList>
            <person name="Weon H.-Y."/>
            <person name="Yeon J."/>
        </authorList>
    </citation>
    <scope>NUCLEOTIDE SEQUENCE [LARGE SCALE GENOMIC DNA]</scope>
    <source>
        <strain evidence="1 2">SBD 7-3</strain>
    </source>
</reference>
<evidence type="ECO:0000313" key="1">
    <source>
        <dbReference type="EMBL" id="WOB07727.1"/>
    </source>
</evidence>